<dbReference type="Proteomes" id="UP000265520">
    <property type="component" value="Unassembled WGS sequence"/>
</dbReference>
<sequence length="136" mass="15970">DENIKELNDLEAKGGEDGFLFDALKQTEVEESFWQKLRAKESLLKQKSRQKWVREGDANTKNFHAGMQIRHRKNQIIALKKDDTWIEGVQPIKEEVKRHFEIFFKVNNYFRPRLEGISFSELSETEADTLIAPFGE</sequence>
<evidence type="ECO:0000313" key="1">
    <source>
        <dbReference type="EMBL" id="MCI26998.1"/>
    </source>
</evidence>
<dbReference type="EMBL" id="LXQA010156742">
    <property type="protein sequence ID" value="MCI26998.1"/>
    <property type="molecule type" value="Genomic_DNA"/>
</dbReference>
<keyword evidence="2" id="KW-1185">Reference proteome</keyword>
<comment type="caution">
    <text evidence="1">The sequence shown here is derived from an EMBL/GenBank/DDBJ whole genome shotgun (WGS) entry which is preliminary data.</text>
</comment>
<organism evidence="1 2">
    <name type="scientific">Trifolium medium</name>
    <dbReference type="NCBI Taxonomy" id="97028"/>
    <lineage>
        <taxon>Eukaryota</taxon>
        <taxon>Viridiplantae</taxon>
        <taxon>Streptophyta</taxon>
        <taxon>Embryophyta</taxon>
        <taxon>Tracheophyta</taxon>
        <taxon>Spermatophyta</taxon>
        <taxon>Magnoliopsida</taxon>
        <taxon>eudicotyledons</taxon>
        <taxon>Gunneridae</taxon>
        <taxon>Pentapetalae</taxon>
        <taxon>rosids</taxon>
        <taxon>fabids</taxon>
        <taxon>Fabales</taxon>
        <taxon>Fabaceae</taxon>
        <taxon>Papilionoideae</taxon>
        <taxon>50 kb inversion clade</taxon>
        <taxon>NPAAA clade</taxon>
        <taxon>Hologalegina</taxon>
        <taxon>IRL clade</taxon>
        <taxon>Trifolieae</taxon>
        <taxon>Trifolium</taxon>
    </lineage>
</organism>
<protein>
    <recommendedName>
        <fullName evidence="3">RNA-directed DNA polymerase (Reverse transcriptase)</fullName>
    </recommendedName>
</protein>
<evidence type="ECO:0000313" key="2">
    <source>
        <dbReference type="Proteomes" id="UP000265520"/>
    </source>
</evidence>
<name>A0A392QRV9_9FABA</name>
<proteinExistence type="predicted"/>
<reference evidence="1 2" key="1">
    <citation type="journal article" date="2018" name="Front. Plant Sci.">
        <title>Red Clover (Trifolium pratense) and Zigzag Clover (T. medium) - A Picture of Genomic Similarities and Differences.</title>
        <authorList>
            <person name="Dluhosova J."/>
            <person name="Istvanek J."/>
            <person name="Nedelnik J."/>
            <person name="Repkova J."/>
        </authorList>
    </citation>
    <scope>NUCLEOTIDE SEQUENCE [LARGE SCALE GENOMIC DNA]</scope>
    <source>
        <strain evidence="2">cv. 10/8</strain>
        <tissue evidence="1">Leaf</tissue>
    </source>
</reference>
<feature type="non-terminal residue" evidence="1">
    <location>
        <position position="1"/>
    </location>
</feature>
<evidence type="ECO:0008006" key="3">
    <source>
        <dbReference type="Google" id="ProtNLM"/>
    </source>
</evidence>
<accession>A0A392QRV9</accession>
<dbReference type="AlphaFoldDB" id="A0A392QRV9"/>